<accession>A0A9Q5HZR0</accession>
<dbReference type="Proteomes" id="UP000757232">
    <property type="component" value="Unassembled WGS sequence"/>
</dbReference>
<gene>
    <name evidence="2" type="ORF">A7U60_g3796</name>
</gene>
<keyword evidence="3" id="KW-1185">Reference proteome</keyword>
<name>A0A9Q5HZR0_SANBA</name>
<reference evidence="2" key="1">
    <citation type="submission" date="2016-06" db="EMBL/GenBank/DDBJ databases">
        <title>Draft Genome sequence of the fungus Inonotus baumii.</title>
        <authorList>
            <person name="Zhu H."/>
            <person name="Lin W."/>
        </authorList>
    </citation>
    <scope>NUCLEOTIDE SEQUENCE</scope>
    <source>
        <strain evidence="2">821</strain>
    </source>
</reference>
<proteinExistence type="predicted"/>
<organism evidence="2 3">
    <name type="scientific">Sanghuangporus baumii</name>
    <name type="common">Phellinus baumii</name>
    <dbReference type="NCBI Taxonomy" id="108892"/>
    <lineage>
        <taxon>Eukaryota</taxon>
        <taxon>Fungi</taxon>
        <taxon>Dikarya</taxon>
        <taxon>Basidiomycota</taxon>
        <taxon>Agaricomycotina</taxon>
        <taxon>Agaricomycetes</taxon>
        <taxon>Hymenochaetales</taxon>
        <taxon>Hymenochaetaceae</taxon>
        <taxon>Sanghuangporus</taxon>
    </lineage>
</organism>
<feature type="region of interest" description="Disordered" evidence="1">
    <location>
        <begin position="150"/>
        <end position="180"/>
    </location>
</feature>
<evidence type="ECO:0000313" key="3">
    <source>
        <dbReference type="Proteomes" id="UP000757232"/>
    </source>
</evidence>
<feature type="region of interest" description="Disordered" evidence="1">
    <location>
        <begin position="126"/>
        <end position="145"/>
    </location>
</feature>
<sequence>MSFPTIADMVHLDIDRLVENERKKESFNKLIEHDVAQDILGRPLDESLESCLAQFSVSDLDTLFSTTPFPSEAPYLFFESLSNEMHSAAAISIADTESCSPSEWTEPKVSSTNAFILRPVTPGDWACESEEPTSPPLAVDYSSGKSRDFAPKYLPRAPSFDRPTQEENYIPTERFWEEEK</sequence>
<comment type="caution">
    <text evidence="2">The sequence shown here is derived from an EMBL/GenBank/DDBJ whole genome shotgun (WGS) entry which is preliminary data.</text>
</comment>
<protein>
    <submittedName>
        <fullName evidence="2">Uncharacterized protein</fullName>
    </submittedName>
</protein>
<dbReference type="AlphaFoldDB" id="A0A9Q5HZR0"/>
<evidence type="ECO:0000256" key="1">
    <source>
        <dbReference type="SAM" id="MobiDB-lite"/>
    </source>
</evidence>
<dbReference type="EMBL" id="LNZH02000166">
    <property type="protein sequence ID" value="OCB88989.1"/>
    <property type="molecule type" value="Genomic_DNA"/>
</dbReference>
<evidence type="ECO:0000313" key="2">
    <source>
        <dbReference type="EMBL" id="OCB88989.1"/>
    </source>
</evidence>